<dbReference type="Proteomes" id="UP000198623">
    <property type="component" value="Unassembled WGS sequence"/>
</dbReference>
<keyword evidence="3" id="KW-1185">Reference proteome</keyword>
<dbReference type="RefSeq" id="WP_090727588.1">
    <property type="nucleotide sequence ID" value="NZ_FOOU01000006.1"/>
</dbReference>
<evidence type="ECO:0000259" key="1">
    <source>
        <dbReference type="Pfam" id="PF00149"/>
    </source>
</evidence>
<dbReference type="OrthoDB" id="5296354at2"/>
<protein>
    <submittedName>
        <fullName evidence="2">Serine/threonine protein phosphatase 1</fullName>
    </submittedName>
</protein>
<evidence type="ECO:0000313" key="2">
    <source>
        <dbReference type="EMBL" id="SFG37564.1"/>
    </source>
</evidence>
<reference evidence="3" key="1">
    <citation type="submission" date="2016-10" db="EMBL/GenBank/DDBJ databases">
        <authorList>
            <person name="Varghese N."/>
            <person name="Submissions S."/>
        </authorList>
    </citation>
    <scope>NUCLEOTIDE SEQUENCE [LARGE SCALE GENOMIC DNA]</scope>
    <source>
        <strain evidence="3">CGMCC 1.10971</strain>
    </source>
</reference>
<dbReference type="AlphaFoldDB" id="A0A1I2RA48"/>
<dbReference type="InterPro" id="IPR029052">
    <property type="entry name" value="Metallo-depent_PP-like"/>
</dbReference>
<feature type="domain" description="Calcineurin-like phosphoesterase" evidence="1">
    <location>
        <begin position="17"/>
        <end position="90"/>
    </location>
</feature>
<dbReference type="PANTHER" id="PTHR42850">
    <property type="entry name" value="METALLOPHOSPHOESTERASE"/>
    <property type="match status" value="1"/>
</dbReference>
<gene>
    <name evidence="2" type="ORF">SAMN05216175_10627</name>
</gene>
<proteinExistence type="predicted"/>
<dbReference type="GO" id="GO:0005737">
    <property type="term" value="C:cytoplasm"/>
    <property type="evidence" value="ECO:0007669"/>
    <property type="project" value="TreeGrafter"/>
</dbReference>
<dbReference type="InterPro" id="IPR050126">
    <property type="entry name" value="Ap4A_hydrolase"/>
</dbReference>
<dbReference type="Pfam" id="PF00149">
    <property type="entry name" value="Metallophos"/>
    <property type="match status" value="1"/>
</dbReference>
<dbReference type="InterPro" id="IPR004843">
    <property type="entry name" value="Calcineurin-like_PHP"/>
</dbReference>
<evidence type="ECO:0000313" key="3">
    <source>
        <dbReference type="Proteomes" id="UP000198623"/>
    </source>
</evidence>
<dbReference type="EMBL" id="FOOU01000006">
    <property type="protein sequence ID" value="SFG37564.1"/>
    <property type="molecule type" value="Genomic_DNA"/>
</dbReference>
<sequence>MIQHRHIPINNSGTDYFVGDLHGEHSLLHQTLSRIGFDYKKDRLFAVGDLIDRGPDSASCLGLSLKPWFFSVIGNHEDIFLKSIKDPQAKQLHIKHGGQWVKPLSADEMESYADIIRCNMPLAITVETCKGSVGIIHAEAPAEWSSI</sequence>
<dbReference type="PANTHER" id="PTHR42850:SF4">
    <property type="entry name" value="ZINC-DEPENDENT ENDOPOLYPHOSPHATASE"/>
    <property type="match status" value="1"/>
</dbReference>
<name>A0A1I2RA48_9GAMM</name>
<dbReference type="SUPFAM" id="SSF56300">
    <property type="entry name" value="Metallo-dependent phosphatases"/>
    <property type="match status" value="1"/>
</dbReference>
<accession>A0A1I2RA48</accession>
<dbReference type="Gene3D" id="3.60.21.10">
    <property type="match status" value="1"/>
</dbReference>
<organism evidence="2 3">
    <name type="scientific">Neptunomonas qingdaonensis</name>
    <dbReference type="NCBI Taxonomy" id="1045558"/>
    <lineage>
        <taxon>Bacteria</taxon>
        <taxon>Pseudomonadati</taxon>
        <taxon>Pseudomonadota</taxon>
        <taxon>Gammaproteobacteria</taxon>
        <taxon>Oceanospirillales</taxon>
        <taxon>Oceanospirillaceae</taxon>
        <taxon>Neptunomonas</taxon>
    </lineage>
</organism>
<dbReference type="GO" id="GO:0016791">
    <property type="term" value="F:phosphatase activity"/>
    <property type="evidence" value="ECO:0007669"/>
    <property type="project" value="TreeGrafter"/>
</dbReference>
<dbReference type="STRING" id="1045558.SAMN05216175_10627"/>